<feature type="compositionally biased region" description="Polar residues" evidence="9">
    <location>
        <begin position="1"/>
        <end position="14"/>
    </location>
</feature>
<feature type="region of interest" description="Disordered" evidence="9">
    <location>
        <begin position="1"/>
        <end position="24"/>
    </location>
</feature>
<dbReference type="InterPro" id="IPR035979">
    <property type="entry name" value="RBD_domain_sf"/>
</dbReference>
<dbReference type="InterPro" id="IPR012677">
    <property type="entry name" value="Nucleotide-bd_a/b_plait_sf"/>
</dbReference>
<comment type="subcellular location">
    <subcellularLocation>
        <location evidence="1">Cytoplasm</location>
    </subcellularLocation>
</comment>
<keyword evidence="12" id="KW-1185">Reference proteome</keyword>
<feature type="domain" description="RRM" evidence="10">
    <location>
        <begin position="51"/>
        <end position="128"/>
    </location>
</feature>
<evidence type="ECO:0000256" key="9">
    <source>
        <dbReference type="SAM" id="MobiDB-lite"/>
    </source>
</evidence>
<keyword evidence="4" id="KW-0221">Differentiation</keyword>
<evidence type="ECO:0000256" key="3">
    <source>
        <dbReference type="ARBA" id="ARBA00022490"/>
    </source>
</evidence>
<dbReference type="OMA" id="DLMIAFS"/>
<dbReference type="EMBL" id="LSRL02001121">
    <property type="protein sequence ID" value="TDG39349.1"/>
    <property type="molecule type" value="Genomic_DNA"/>
</dbReference>
<keyword evidence="2" id="KW-0217">Developmental protein</keyword>
<dbReference type="OrthoDB" id="762982at2759"/>
<dbReference type="GO" id="GO:0008494">
    <property type="term" value="F:translation activator activity"/>
    <property type="evidence" value="ECO:0007669"/>
    <property type="project" value="TreeGrafter"/>
</dbReference>
<name>A0A484ARY4_DRONA</name>
<feature type="compositionally biased region" description="Basic residues" evidence="9">
    <location>
        <begin position="154"/>
        <end position="166"/>
    </location>
</feature>
<dbReference type="Gene3D" id="3.30.70.330">
    <property type="match status" value="1"/>
</dbReference>
<dbReference type="GO" id="GO:0005737">
    <property type="term" value="C:cytoplasm"/>
    <property type="evidence" value="ECO:0007669"/>
    <property type="project" value="UniProtKB-SubCell"/>
</dbReference>
<evidence type="ECO:0000256" key="4">
    <source>
        <dbReference type="ARBA" id="ARBA00022782"/>
    </source>
</evidence>
<dbReference type="CDD" id="cd12412">
    <property type="entry name" value="RRM_DAZL_BOULE"/>
    <property type="match status" value="1"/>
</dbReference>
<evidence type="ECO:0000256" key="5">
    <source>
        <dbReference type="ARBA" id="ARBA00022845"/>
    </source>
</evidence>
<dbReference type="PANTHER" id="PTHR11176:SF57">
    <property type="entry name" value="PROTEIN BOULE"/>
    <property type="match status" value="1"/>
</dbReference>
<evidence type="ECO:0000256" key="2">
    <source>
        <dbReference type="ARBA" id="ARBA00022473"/>
    </source>
</evidence>
<feature type="region of interest" description="Disordered" evidence="9">
    <location>
        <begin position="236"/>
        <end position="265"/>
    </location>
</feature>
<dbReference type="GO" id="GO:0030154">
    <property type="term" value="P:cell differentiation"/>
    <property type="evidence" value="ECO:0007669"/>
    <property type="project" value="UniProtKB-KW"/>
</dbReference>
<dbReference type="PROSITE" id="PS50102">
    <property type="entry name" value="RRM"/>
    <property type="match status" value="1"/>
</dbReference>
<organism evidence="11 12">
    <name type="scientific">Drosophila navojoa</name>
    <name type="common">Fruit fly</name>
    <dbReference type="NCBI Taxonomy" id="7232"/>
    <lineage>
        <taxon>Eukaryota</taxon>
        <taxon>Metazoa</taxon>
        <taxon>Ecdysozoa</taxon>
        <taxon>Arthropoda</taxon>
        <taxon>Hexapoda</taxon>
        <taxon>Insecta</taxon>
        <taxon>Pterygota</taxon>
        <taxon>Neoptera</taxon>
        <taxon>Endopterygota</taxon>
        <taxon>Diptera</taxon>
        <taxon>Brachycera</taxon>
        <taxon>Muscomorpha</taxon>
        <taxon>Ephydroidea</taxon>
        <taxon>Drosophilidae</taxon>
        <taxon>Drosophila</taxon>
    </lineage>
</organism>
<dbReference type="InterPro" id="IPR000504">
    <property type="entry name" value="RRM_dom"/>
</dbReference>
<evidence type="ECO:0000259" key="10">
    <source>
        <dbReference type="PROSITE" id="PS50102"/>
    </source>
</evidence>
<evidence type="ECO:0000256" key="6">
    <source>
        <dbReference type="ARBA" id="ARBA00022871"/>
    </source>
</evidence>
<dbReference type="PANTHER" id="PTHR11176">
    <property type="entry name" value="BOULE-RELATED"/>
    <property type="match status" value="1"/>
</dbReference>
<gene>
    <name evidence="11" type="ORF">AWZ03_014230</name>
</gene>
<keyword evidence="6" id="KW-0744">Spermatogenesis</keyword>
<dbReference type="Pfam" id="PF00076">
    <property type="entry name" value="RRM_1"/>
    <property type="match status" value="1"/>
</dbReference>
<evidence type="ECO:0000256" key="8">
    <source>
        <dbReference type="PROSITE-ProRule" id="PRU00176"/>
    </source>
</evidence>
<feature type="region of interest" description="Disordered" evidence="9">
    <location>
        <begin position="153"/>
        <end position="174"/>
    </location>
</feature>
<proteinExistence type="predicted"/>
<dbReference type="AlphaFoldDB" id="A0A484ARY4"/>
<evidence type="ECO:0000313" key="12">
    <source>
        <dbReference type="Proteomes" id="UP000295192"/>
    </source>
</evidence>
<evidence type="ECO:0000256" key="7">
    <source>
        <dbReference type="ARBA" id="ARBA00022884"/>
    </source>
</evidence>
<feature type="compositionally biased region" description="Low complexity" evidence="9">
    <location>
        <begin position="237"/>
        <end position="251"/>
    </location>
</feature>
<keyword evidence="5" id="KW-0810">Translation regulation</keyword>
<accession>A0A484ARY4</accession>
<dbReference type="STRING" id="7232.A0A484ARY4"/>
<dbReference type="GO" id="GO:0003730">
    <property type="term" value="F:mRNA 3'-UTR binding"/>
    <property type="evidence" value="ECO:0007669"/>
    <property type="project" value="TreeGrafter"/>
</dbReference>
<evidence type="ECO:0000256" key="1">
    <source>
        <dbReference type="ARBA" id="ARBA00004496"/>
    </source>
</evidence>
<dbReference type="InterPro" id="IPR034988">
    <property type="entry name" value="DAZ_BOULE_RRM"/>
</dbReference>
<sequence>MASTQLQQSPTGNKMSMVPAGGPPMGTVPMPTVAVEGPPPAEPIYGTMIPNRVFVGGISRDTTETDLMVAFSAYGTVRSTKIIVDQDGFNKGYGFVTFETEEEAQRLQSIGKCVILRNRRLNIAPAFKKHQIRPKFQPVIEPNGTVYFTTQPAPHHHQQHQQHQQHHQQPSMNPIPIDQYAAAGYGPAGPITDYTGAPMPTLYQQAPGGVQYQPIYQYYSVPVNVPAVWPQNYYQEPQPSNSQTSIQQQTSWEFDGANSSSWRSS</sequence>
<evidence type="ECO:0000313" key="11">
    <source>
        <dbReference type="EMBL" id="TDG39349.1"/>
    </source>
</evidence>
<dbReference type="GO" id="GO:0051321">
    <property type="term" value="P:meiotic cell cycle"/>
    <property type="evidence" value="ECO:0007669"/>
    <property type="project" value="UniProtKB-ARBA"/>
</dbReference>
<dbReference type="Proteomes" id="UP000295192">
    <property type="component" value="Unassembled WGS sequence"/>
</dbReference>
<protein>
    <recommendedName>
        <fullName evidence="10">RRM domain-containing protein</fullName>
    </recommendedName>
</protein>
<dbReference type="SUPFAM" id="SSF54928">
    <property type="entry name" value="RNA-binding domain, RBD"/>
    <property type="match status" value="1"/>
</dbReference>
<dbReference type="FunFam" id="3.30.70.330:FF:000167">
    <property type="entry name" value="protein boule-like isoform X1"/>
    <property type="match status" value="1"/>
</dbReference>
<comment type="caution">
    <text evidence="11">The sequence shown here is derived from an EMBL/GenBank/DDBJ whole genome shotgun (WGS) entry which is preliminary data.</text>
</comment>
<dbReference type="GO" id="GO:0070935">
    <property type="term" value="P:3'-UTR-mediated mRNA stabilization"/>
    <property type="evidence" value="ECO:0007669"/>
    <property type="project" value="TreeGrafter"/>
</dbReference>
<reference evidence="11 12" key="1">
    <citation type="journal article" date="2019" name="J. Hered.">
        <title>An Improved Genome Assembly for Drosophila navojoa, the Basal Species in the mojavensis Cluster.</title>
        <authorList>
            <person name="Vanderlinde T."/>
            <person name="Dupim E.G."/>
            <person name="Nazario-Yepiz N.O."/>
            <person name="Carvalho A.B."/>
        </authorList>
    </citation>
    <scope>NUCLEOTIDE SEQUENCE [LARGE SCALE GENOMIC DNA]</scope>
    <source>
        <strain evidence="11">Navoj_Jal97</strain>
        <tissue evidence="11">Whole organism</tissue>
    </source>
</reference>
<dbReference type="GO" id="GO:0007283">
    <property type="term" value="P:spermatogenesis"/>
    <property type="evidence" value="ECO:0007669"/>
    <property type="project" value="UniProtKB-KW"/>
</dbReference>
<dbReference type="GO" id="GO:0045948">
    <property type="term" value="P:positive regulation of translational initiation"/>
    <property type="evidence" value="ECO:0007669"/>
    <property type="project" value="TreeGrafter"/>
</dbReference>
<keyword evidence="7 8" id="KW-0694">RNA-binding</keyword>
<dbReference type="SMART" id="SM00360">
    <property type="entry name" value="RRM"/>
    <property type="match status" value="1"/>
</dbReference>
<keyword evidence="3" id="KW-0963">Cytoplasm</keyword>